<dbReference type="GeneID" id="78454423"/>
<dbReference type="EMBL" id="LS483487">
    <property type="protein sequence ID" value="SQJ15903.1"/>
    <property type="molecule type" value="Genomic_DNA"/>
</dbReference>
<dbReference type="InterPro" id="IPR000524">
    <property type="entry name" value="Tscrpt_reg_HTH_GntR"/>
</dbReference>
<accession>A0AAX2JF07</accession>
<dbReference type="InterPro" id="IPR036388">
    <property type="entry name" value="WH-like_DNA-bd_sf"/>
</dbReference>
<dbReference type="Gene3D" id="1.20.120.530">
    <property type="entry name" value="GntR ligand-binding domain-like"/>
    <property type="match status" value="1"/>
</dbReference>
<dbReference type="Pfam" id="PF00392">
    <property type="entry name" value="GntR"/>
    <property type="match status" value="1"/>
</dbReference>
<name>A0AAX2JF07_9FUSO</name>
<dbReference type="AlphaFoldDB" id="A0AAX2JF07"/>
<dbReference type="SMART" id="SM00345">
    <property type="entry name" value="HTH_GNTR"/>
    <property type="match status" value="1"/>
</dbReference>
<dbReference type="SUPFAM" id="SSF48008">
    <property type="entry name" value="GntR ligand-binding domain-like"/>
    <property type="match status" value="1"/>
</dbReference>
<feature type="domain" description="HTH gntR-type" evidence="4">
    <location>
        <begin position="8"/>
        <end position="76"/>
    </location>
</feature>
<evidence type="ECO:0000313" key="6">
    <source>
        <dbReference type="Proteomes" id="UP000249008"/>
    </source>
</evidence>
<reference evidence="5 6" key="1">
    <citation type="submission" date="2018-06" db="EMBL/GenBank/DDBJ databases">
        <authorList>
            <consortium name="Pathogen Informatics"/>
            <person name="Doyle S."/>
        </authorList>
    </citation>
    <scope>NUCLEOTIDE SEQUENCE [LARGE SCALE GENOMIC DNA]</scope>
    <source>
        <strain evidence="5 6">NCTC12112</strain>
    </source>
</reference>
<dbReference type="Proteomes" id="UP000249008">
    <property type="component" value="Chromosome 1"/>
</dbReference>
<protein>
    <submittedName>
        <fullName evidence="5">L-lactate utilization operon repressor</fullName>
    </submittedName>
</protein>
<gene>
    <name evidence="5" type="primary">lutR_2</name>
    <name evidence="5" type="ORF">NCTC12112_03161</name>
</gene>
<dbReference type="PANTHER" id="PTHR43537:SF5">
    <property type="entry name" value="UXU OPERON TRANSCRIPTIONAL REGULATOR"/>
    <property type="match status" value="1"/>
</dbReference>
<keyword evidence="3" id="KW-0804">Transcription</keyword>
<dbReference type="Gene3D" id="1.10.10.10">
    <property type="entry name" value="Winged helix-like DNA-binding domain superfamily/Winged helix DNA-binding domain"/>
    <property type="match status" value="1"/>
</dbReference>
<sequence length="232" mass="27187">MYDNDKENLTRKDVMKFLINLIKERKFKASQKLYSENFIAHKLGINRSMVHEVYTALECMGILECIHGKGTYLKQVDNSVLNSPLCILAFLLEGDPLQTLDFRRIIEIGIVEKVIQQITTEDINKMYEAIENIKNTDDYMEASKNDILIHSIYVNSIDNELISFVYNMSVTYITYISNDNWKKILLSEKQKFKKAQIAQHFNIIKSLEERNVKKCKKYILEHITYIGDILMK</sequence>
<dbReference type="SUPFAM" id="SSF46785">
    <property type="entry name" value="Winged helix' DNA-binding domain"/>
    <property type="match status" value="1"/>
</dbReference>
<dbReference type="RefSeq" id="WP_005978620.1">
    <property type="nucleotide sequence ID" value="NZ_BAABXY010000001.1"/>
</dbReference>
<evidence type="ECO:0000313" key="5">
    <source>
        <dbReference type="EMBL" id="SQJ15903.1"/>
    </source>
</evidence>
<evidence type="ECO:0000259" key="4">
    <source>
        <dbReference type="PROSITE" id="PS50949"/>
    </source>
</evidence>
<evidence type="ECO:0000256" key="2">
    <source>
        <dbReference type="ARBA" id="ARBA00023125"/>
    </source>
</evidence>
<evidence type="ECO:0000256" key="1">
    <source>
        <dbReference type="ARBA" id="ARBA00023015"/>
    </source>
</evidence>
<dbReference type="InterPro" id="IPR036390">
    <property type="entry name" value="WH_DNA-bd_sf"/>
</dbReference>
<keyword evidence="2" id="KW-0238">DNA-binding</keyword>
<dbReference type="InterPro" id="IPR011711">
    <property type="entry name" value="GntR_C"/>
</dbReference>
<dbReference type="Pfam" id="PF07729">
    <property type="entry name" value="FCD"/>
    <property type="match status" value="1"/>
</dbReference>
<evidence type="ECO:0000256" key="3">
    <source>
        <dbReference type="ARBA" id="ARBA00023163"/>
    </source>
</evidence>
<organism evidence="5 6">
    <name type="scientific">Fusobacterium ulcerans</name>
    <dbReference type="NCBI Taxonomy" id="861"/>
    <lineage>
        <taxon>Bacteria</taxon>
        <taxon>Fusobacteriati</taxon>
        <taxon>Fusobacteriota</taxon>
        <taxon>Fusobacteriia</taxon>
        <taxon>Fusobacteriales</taxon>
        <taxon>Fusobacteriaceae</taxon>
        <taxon>Fusobacterium</taxon>
    </lineage>
</organism>
<keyword evidence="1" id="KW-0805">Transcription regulation</keyword>
<dbReference type="KEGG" id="ful:C4N20_06355"/>
<proteinExistence type="predicted"/>
<dbReference type="InterPro" id="IPR008920">
    <property type="entry name" value="TF_FadR/GntR_C"/>
</dbReference>
<dbReference type="GO" id="GO:0003700">
    <property type="term" value="F:DNA-binding transcription factor activity"/>
    <property type="evidence" value="ECO:0007669"/>
    <property type="project" value="InterPro"/>
</dbReference>
<dbReference type="PROSITE" id="PS50949">
    <property type="entry name" value="HTH_GNTR"/>
    <property type="match status" value="1"/>
</dbReference>
<dbReference type="PANTHER" id="PTHR43537">
    <property type="entry name" value="TRANSCRIPTIONAL REGULATOR, GNTR FAMILY"/>
    <property type="match status" value="1"/>
</dbReference>
<dbReference type="GO" id="GO:0003677">
    <property type="term" value="F:DNA binding"/>
    <property type="evidence" value="ECO:0007669"/>
    <property type="project" value="UniProtKB-KW"/>
</dbReference>